<keyword evidence="2" id="KW-1185">Reference proteome</keyword>
<proteinExistence type="predicted"/>
<dbReference type="AlphaFoldDB" id="A0A430L1Q5"/>
<organism evidence="1 2">
    <name type="scientific">Fusarium euwallaceae</name>
    <dbReference type="NCBI Taxonomy" id="1147111"/>
    <lineage>
        <taxon>Eukaryota</taxon>
        <taxon>Fungi</taxon>
        <taxon>Dikarya</taxon>
        <taxon>Ascomycota</taxon>
        <taxon>Pezizomycotina</taxon>
        <taxon>Sordariomycetes</taxon>
        <taxon>Hypocreomycetidae</taxon>
        <taxon>Hypocreales</taxon>
        <taxon>Nectriaceae</taxon>
        <taxon>Fusarium</taxon>
        <taxon>Fusarium solani species complex</taxon>
    </lineage>
</organism>
<evidence type="ECO:0000313" key="2">
    <source>
        <dbReference type="Proteomes" id="UP000287124"/>
    </source>
</evidence>
<comment type="caution">
    <text evidence="1">The sequence shown here is derived from an EMBL/GenBank/DDBJ whole genome shotgun (WGS) entry which is preliminary data.</text>
</comment>
<dbReference type="Proteomes" id="UP000287124">
    <property type="component" value="Unassembled WGS sequence"/>
</dbReference>
<reference evidence="1 2" key="1">
    <citation type="submission" date="2017-06" db="EMBL/GenBank/DDBJ databases">
        <title>Comparative genomic analysis of Ambrosia Fusariam Clade fungi.</title>
        <authorList>
            <person name="Stajich J.E."/>
            <person name="Carrillo J."/>
            <person name="Kijimoto T."/>
            <person name="Eskalen A."/>
            <person name="O'Donnell K."/>
            <person name="Kasson M."/>
        </authorList>
    </citation>
    <scope>NUCLEOTIDE SEQUENCE [LARGE SCALE GENOMIC DNA]</scope>
    <source>
        <strain evidence="1 2">UCR1854</strain>
    </source>
</reference>
<dbReference type="EMBL" id="MIKF01000551">
    <property type="protein sequence ID" value="RTE69622.1"/>
    <property type="molecule type" value="Genomic_DNA"/>
</dbReference>
<protein>
    <submittedName>
        <fullName evidence="1">Uncharacterized protein</fullName>
    </submittedName>
</protein>
<accession>A0A430L1Q5</accession>
<name>A0A430L1Q5_9HYPO</name>
<evidence type="ECO:0000313" key="1">
    <source>
        <dbReference type="EMBL" id="RTE69622.1"/>
    </source>
</evidence>
<gene>
    <name evidence="1" type="ORF">BHE90_015998</name>
</gene>
<sequence>MFAAILKQLIQRYTFKENGFYKIAADEEDVQSHVDDQLGYMQDFVQDDPKLQNAIKRAISKAHGGMFRVAAAHLTTLAEQPTIGDLELPLLELLRGF</sequence>